<sequence length="555" mass="61404">MLVPVSIDKSLLDFSPAVDIWAIGCFVFKLLVGHSLFPPEGRDPDWSVEDNHLAKMLELTGQQRFPPAMLARVKNRNKYFDKDGNLLRRVHDLKPPITLEEALRRNSDSESKIPQGLIDHDIVQETEVIGDVATSIFEAARFSLTSWCLRAFCYFCSFGQVIAMVVWSFLGVLVVESVEVESIDERRSKRPKGTGSSFTRIQEQVVDQSTTEEDTLPLPVSPAQNLQESSPLPLSLPLSSSSSIQREEYEVKYPEDDVNDDLQTPLPQSRVLIPEDDDDNDDELQTPLALLPISSLPELSIPADQSILLRPIRSTSTSPVPIPAPALPYITTSSPHPASPSSPSSHLSTLHPHSHSLSPSSSSQQSTILLSPTSLYTHADALRKQAWKEHHFLKTQLEKDLVRARSQGNTTEAFMLLGEIKDTLARIDKLHGRAKRRFYLARNNNNNDSNNALVPTTTTSNPSSIDVHGLLVPEAIDKTEEAFRGVLRTGNRFLRVIVGKGNHSKNGMPKLRPAIIHAFTQHGFKCTVDVNNSGIVILEAPSPPLVPPPPQSIPM</sequence>
<dbReference type="PANTHER" id="PTHR47417">
    <property type="entry name" value="SMR DOMAIN-CONTAINING PROTEIN YPL199C"/>
    <property type="match status" value="1"/>
</dbReference>
<name>A0A1Q3E7C6_LENED</name>
<feature type="region of interest" description="Disordered" evidence="1">
    <location>
        <begin position="314"/>
        <end position="365"/>
    </location>
</feature>
<keyword evidence="3" id="KW-0808">Transferase</keyword>
<comment type="caution">
    <text evidence="3">The sequence shown here is derived from an EMBL/GenBank/DDBJ whole genome shotgun (WGS) entry which is preliminary data.</text>
</comment>
<dbReference type="GO" id="GO:0016301">
    <property type="term" value="F:kinase activity"/>
    <property type="evidence" value="ECO:0007669"/>
    <property type="project" value="UniProtKB-KW"/>
</dbReference>
<feature type="region of interest" description="Disordered" evidence="1">
    <location>
        <begin position="184"/>
        <end position="241"/>
    </location>
</feature>
<keyword evidence="3" id="KW-0418">Kinase</keyword>
<protein>
    <submittedName>
        <fullName evidence="3">Kinase-like protein</fullName>
    </submittedName>
</protein>
<dbReference type="SUPFAM" id="SSF160443">
    <property type="entry name" value="SMR domain-like"/>
    <property type="match status" value="1"/>
</dbReference>
<dbReference type="Proteomes" id="UP000188533">
    <property type="component" value="Unassembled WGS sequence"/>
</dbReference>
<dbReference type="InterPro" id="IPR036063">
    <property type="entry name" value="Smr_dom_sf"/>
</dbReference>
<accession>A0A1Q3E7C6</accession>
<evidence type="ECO:0000313" key="3">
    <source>
        <dbReference type="EMBL" id="GAW03128.1"/>
    </source>
</evidence>
<proteinExistence type="predicted"/>
<reference evidence="3 4" key="2">
    <citation type="submission" date="2017-02" db="EMBL/GenBank/DDBJ databases">
        <title>A genome survey and senescence transcriptome analysis in Lentinula edodes.</title>
        <authorList>
            <person name="Sakamoto Y."/>
            <person name="Nakade K."/>
            <person name="Sato S."/>
            <person name="Yoshida Y."/>
            <person name="Miyazaki K."/>
            <person name="Natsume S."/>
            <person name="Konno N."/>
        </authorList>
    </citation>
    <scope>NUCLEOTIDE SEQUENCE [LARGE SCALE GENOMIC DNA]</scope>
    <source>
        <strain evidence="3 4">NBRC 111202</strain>
    </source>
</reference>
<feature type="compositionally biased region" description="Low complexity" evidence="1">
    <location>
        <begin position="331"/>
        <end position="365"/>
    </location>
</feature>
<evidence type="ECO:0000259" key="2">
    <source>
        <dbReference type="PROSITE" id="PS50828"/>
    </source>
</evidence>
<gene>
    <name evidence="3" type="ORF">LENED_004824</name>
</gene>
<dbReference type="SMART" id="SM00463">
    <property type="entry name" value="SMR"/>
    <property type="match status" value="1"/>
</dbReference>
<evidence type="ECO:0000256" key="1">
    <source>
        <dbReference type="SAM" id="MobiDB-lite"/>
    </source>
</evidence>
<dbReference type="EMBL" id="BDGU01000130">
    <property type="protein sequence ID" value="GAW03128.1"/>
    <property type="molecule type" value="Genomic_DNA"/>
</dbReference>
<reference evidence="3 4" key="1">
    <citation type="submission" date="2016-08" db="EMBL/GenBank/DDBJ databases">
        <authorList>
            <consortium name="Lentinula edodes genome sequencing consortium"/>
            <person name="Sakamoto Y."/>
            <person name="Nakade K."/>
            <person name="Sato S."/>
            <person name="Yoshida Y."/>
            <person name="Miyazaki K."/>
            <person name="Natsume S."/>
            <person name="Konno N."/>
        </authorList>
    </citation>
    <scope>NUCLEOTIDE SEQUENCE [LARGE SCALE GENOMIC DNA]</scope>
    <source>
        <strain evidence="3 4">NBRC 111202</strain>
    </source>
</reference>
<dbReference type="InterPro" id="IPR011009">
    <property type="entry name" value="Kinase-like_dom_sf"/>
</dbReference>
<dbReference type="PANTHER" id="PTHR47417:SF1">
    <property type="entry name" value="SMR DOMAIN-CONTAINING PROTEIN YPL199C"/>
    <property type="match status" value="1"/>
</dbReference>
<evidence type="ECO:0000313" key="4">
    <source>
        <dbReference type="Proteomes" id="UP000188533"/>
    </source>
</evidence>
<dbReference type="AlphaFoldDB" id="A0A1Q3E7C6"/>
<dbReference type="Gene3D" id="3.30.1370.110">
    <property type="match status" value="1"/>
</dbReference>
<dbReference type="STRING" id="5353.A0A1Q3E7C6"/>
<dbReference type="Gene3D" id="1.10.510.10">
    <property type="entry name" value="Transferase(Phosphotransferase) domain 1"/>
    <property type="match status" value="1"/>
</dbReference>
<feature type="domain" description="Smr" evidence="2">
    <location>
        <begin position="465"/>
        <end position="541"/>
    </location>
</feature>
<dbReference type="PROSITE" id="PS50828">
    <property type="entry name" value="SMR"/>
    <property type="match status" value="1"/>
</dbReference>
<dbReference type="InterPro" id="IPR002625">
    <property type="entry name" value="Smr_dom"/>
</dbReference>
<feature type="compositionally biased region" description="Polar residues" evidence="1">
    <location>
        <begin position="194"/>
        <end position="209"/>
    </location>
</feature>
<dbReference type="Pfam" id="PF01713">
    <property type="entry name" value="Smr"/>
    <property type="match status" value="1"/>
</dbReference>
<feature type="compositionally biased region" description="Low complexity" evidence="1">
    <location>
        <begin position="229"/>
        <end position="241"/>
    </location>
</feature>
<organism evidence="3 4">
    <name type="scientific">Lentinula edodes</name>
    <name type="common">Shiitake mushroom</name>
    <name type="synonym">Lentinus edodes</name>
    <dbReference type="NCBI Taxonomy" id="5353"/>
    <lineage>
        <taxon>Eukaryota</taxon>
        <taxon>Fungi</taxon>
        <taxon>Dikarya</taxon>
        <taxon>Basidiomycota</taxon>
        <taxon>Agaricomycotina</taxon>
        <taxon>Agaricomycetes</taxon>
        <taxon>Agaricomycetidae</taxon>
        <taxon>Agaricales</taxon>
        <taxon>Marasmiineae</taxon>
        <taxon>Omphalotaceae</taxon>
        <taxon>Lentinula</taxon>
    </lineage>
</organism>
<dbReference type="SUPFAM" id="SSF56112">
    <property type="entry name" value="Protein kinase-like (PK-like)"/>
    <property type="match status" value="1"/>
</dbReference>
<keyword evidence="4" id="KW-1185">Reference proteome</keyword>
<dbReference type="InterPro" id="IPR053020">
    <property type="entry name" value="Smr_domain_protein"/>
</dbReference>